<dbReference type="InterPro" id="IPR007050">
    <property type="entry name" value="HTH_bacterioopsin"/>
</dbReference>
<dbReference type="CDD" id="cd00130">
    <property type="entry name" value="PAS"/>
    <property type="match status" value="1"/>
</dbReference>
<dbReference type="Proteomes" id="UP000198882">
    <property type="component" value="Unassembled WGS sequence"/>
</dbReference>
<dbReference type="PROSITE" id="PS50112">
    <property type="entry name" value="PAS"/>
    <property type="match status" value="1"/>
</dbReference>
<accession>A0A1G8STH8</accession>
<dbReference type="RefSeq" id="WP_090302768.1">
    <property type="nucleotide sequence ID" value="NZ_FNFE01000001.1"/>
</dbReference>
<dbReference type="InterPro" id="IPR036388">
    <property type="entry name" value="WH-like_DNA-bd_sf"/>
</dbReference>
<dbReference type="Pfam" id="PF13426">
    <property type="entry name" value="PAS_9"/>
    <property type="match status" value="1"/>
</dbReference>
<keyword evidence="5" id="KW-1185">Reference proteome</keyword>
<dbReference type="Gene3D" id="3.30.450.20">
    <property type="entry name" value="PAS domain"/>
    <property type="match status" value="2"/>
</dbReference>
<dbReference type="InterPro" id="IPR000014">
    <property type="entry name" value="PAS"/>
</dbReference>
<evidence type="ECO:0000313" key="5">
    <source>
        <dbReference type="Proteomes" id="UP000198882"/>
    </source>
</evidence>
<dbReference type="InterPro" id="IPR029016">
    <property type="entry name" value="GAF-like_dom_sf"/>
</dbReference>
<dbReference type="InterPro" id="IPR031803">
    <property type="entry name" value="BAT_GAF/HTH-assoc"/>
</dbReference>
<dbReference type="InterPro" id="IPR035965">
    <property type="entry name" value="PAS-like_dom_sf"/>
</dbReference>
<evidence type="ECO:0000313" key="4">
    <source>
        <dbReference type="EMBL" id="SDJ32547.1"/>
    </source>
</evidence>
<dbReference type="Pfam" id="PF04967">
    <property type="entry name" value="HTH_10"/>
    <property type="match status" value="1"/>
</dbReference>
<organism evidence="4 5">
    <name type="scientific">Natronorubrum texcoconense</name>
    <dbReference type="NCBI Taxonomy" id="1095776"/>
    <lineage>
        <taxon>Archaea</taxon>
        <taxon>Methanobacteriati</taxon>
        <taxon>Methanobacteriota</taxon>
        <taxon>Stenosarchaea group</taxon>
        <taxon>Halobacteria</taxon>
        <taxon>Halobacteriales</taxon>
        <taxon>Natrialbaceae</taxon>
        <taxon>Natronorubrum</taxon>
    </lineage>
</organism>
<dbReference type="Pfam" id="PF08448">
    <property type="entry name" value="PAS_4"/>
    <property type="match status" value="1"/>
</dbReference>
<dbReference type="OrthoDB" id="205707at2157"/>
<dbReference type="Gene3D" id="3.30.450.40">
    <property type="match status" value="1"/>
</dbReference>
<dbReference type="Pfam" id="PF15915">
    <property type="entry name" value="BAT"/>
    <property type="match status" value="1"/>
</dbReference>
<dbReference type="Pfam" id="PF13185">
    <property type="entry name" value="GAF_2"/>
    <property type="match status" value="1"/>
</dbReference>
<name>A0A1G8STH8_9EURY</name>
<dbReference type="SMART" id="SM00065">
    <property type="entry name" value="GAF"/>
    <property type="match status" value="1"/>
</dbReference>
<evidence type="ECO:0000259" key="3">
    <source>
        <dbReference type="PROSITE" id="PS50112"/>
    </source>
</evidence>
<dbReference type="InterPro" id="IPR013324">
    <property type="entry name" value="RNA_pol_sigma_r3/r4-like"/>
</dbReference>
<gene>
    <name evidence="4" type="ORF">SAMN04515672_0194</name>
</gene>
<feature type="domain" description="PAS" evidence="3">
    <location>
        <begin position="145"/>
        <end position="198"/>
    </location>
</feature>
<dbReference type="SUPFAM" id="SSF88659">
    <property type="entry name" value="Sigma3 and sigma4 domains of RNA polymerase sigma factors"/>
    <property type="match status" value="1"/>
</dbReference>
<reference evidence="5" key="1">
    <citation type="submission" date="2016-10" db="EMBL/GenBank/DDBJ databases">
        <authorList>
            <person name="Varghese N."/>
            <person name="Submissions S."/>
        </authorList>
    </citation>
    <scope>NUCLEOTIDE SEQUENCE [LARGE SCALE GENOMIC DNA]</scope>
    <source>
        <strain evidence="5">B4,CECT 8067,JCM 17497</strain>
    </source>
</reference>
<dbReference type="PANTHER" id="PTHR34236:SF1">
    <property type="entry name" value="DIMETHYL SULFOXIDE REDUCTASE TRANSCRIPTIONAL ACTIVATOR"/>
    <property type="match status" value="1"/>
</dbReference>
<dbReference type="PANTHER" id="PTHR34236">
    <property type="entry name" value="DIMETHYL SULFOXIDE REDUCTASE TRANSCRIPTIONAL ACTIVATOR"/>
    <property type="match status" value="1"/>
</dbReference>
<proteinExistence type="predicted"/>
<dbReference type="EMBL" id="FNFE01000001">
    <property type="protein sequence ID" value="SDJ32547.1"/>
    <property type="molecule type" value="Genomic_DNA"/>
</dbReference>
<dbReference type="SUPFAM" id="SSF55781">
    <property type="entry name" value="GAF domain-like"/>
    <property type="match status" value="1"/>
</dbReference>
<protein>
    <submittedName>
        <fullName evidence="4">PAS domain S-box-containing protein</fullName>
    </submittedName>
</protein>
<dbReference type="Gene3D" id="1.10.10.10">
    <property type="entry name" value="Winged helix-like DNA-binding domain superfamily/Winged helix DNA-binding domain"/>
    <property type="match status" value="1"/>
</dbReference>
<dbReference type="SUPFAM" id="SSF55785">
    <property type="entry name" value="PYP-like sensor domain (PAS domain)"/>
    <property type="match status" value="2"/>
</dbReference>
<dbReference type="NCBIfam" id="TIGR00229">
    <property type="entry name" value="sensory_box"/>
    <property type="match status" value="1"/>
</dbReference>
<dbReference type="InterPro" id="IPR013656">
    <property type="entry name" value="PAS_4"/>
</dbReference>
<sequence length="673" mass="74844">MGDEWRAVETESEVISDERSELEDAFARVSDAVYTLNSDLRYTLVNERARSLFDRSVADAVDEPADADGAEDGVGTGPVTDRLESLFGDAHQRAFERQRQVTVDAHDERIDRWFEARCHPDESGVTVLVADVTERKRRERQLEEDNRRLRSIFEDAHDAILVGDENEIVAANPAASDLLGIDRSEIAGRSLKEFIHADHDVSSAWETFLEQGRLRGSFSLVRPDGTERIVEYNSVANVLPGTHLSILRDVTEARRREGELERHRERLAALDHVNGVVREINDAIVTGSTRAHLERVTCESLADSPSYEFAFIADVDARSKSITHRVEAGIDGYVQSIPLSTASDDPAGRGPAGKAIRTREIQVSNDVFADPDFEPWREDAREHGYESAAAIPIAYDSVLYGILGITSARRNAFSDEERDVVAQLGEILGHAIAALERKRVLLGDELIELELVIDDAVAMFDGPDMTGHSVWFDRVVRTGDEQYLEYGRTAAETFPLLEEIVERVPHWNEVSVLQRTAGDVKFELSITSPPMFGVIDAYGGYVEAAAIHDGEYTTTVHFPTGTDVGAVMDELTDVYASIQTVARRQISPSSESLDQLQHQLAEALTDRQRTALEMAYYGGYFEWPRDSSGEEVADSMDVTAATFHEHLRAAQHKLIAMILDDAETAGERSTDDR</sequence>
<evidence type="ECO:0000256" key="2">
    <source>
        <dbReference type="ARBA" id="ARBA00023163"/>
    </source>
</evidence>
<evidence type="ECO:0000256" key="1">
    <source>
        <dbReference type="ARBA" id="ARBA00023015"/>
    </source>
</evidence>
<dbReference type="AlphaFoldDB" id="A0A1G8STH8"/>
<dbReference type="STRING" id="1095776.SAMN04515672_0194"/>
<dbReference type="InterPro" id="IPR003018">
    <property type="entry name" value="GAF"/>
</dbReference>
<keyword evidence="2" id="KW-0804">Transcription</keyword>
<dbReference type="SMART" id="SM00091">
    <property type="entry name" value="PAS"/>
    <property type="match status" value="2"/>
</dbReference>
<keyword evidence="1" id="KW-0805">Transcription regulation</keyword>